<feature type="region of interest" description="Disordered" evidence="1">
    <location>
        <begin position="67"/>
        <end position="127"/>
    </location>
</feature>
<comment type="caution">
    <text evidence="2">The sequence shown here is derived from an EMBL/GenBank/DDBJ whole genome shotgun (WGS) entry which is preliminary data.</text>
</comment>
<protein>
    <submittedName>
        <fullName evidence="2">Uncharacterized protein</fullName>
    </submittedName>
</protein>
<evidence type="ECO:0000256" key="1">
    <source>
        <dbReference type="SAM" id="MobiDB-lite"/>
    </source>
</evidence>
<proteinExistence type="predicted"/>
<accession>A0A9D4L6Z2</accession>
<sequence>MISGYNVTLVINGSTENPQELEEQKCAPRGNQTPQNAYYDDLNLISYTDFAKEFESVIEEFDLSKFEESKPSDENKNNTETNDSDTLTDVKDDIDNDYVESESETVEGTVDDFDDTDGNNVSDVDEQDTHSVNTDYVLEDIAAENTIRDVESYKNDDVDHGSEQEIVVEAASNVDFIVISSDNIGDESDSVYIVKPDSREPRDSICWYKFLSMHYLQRTAITIPKMHLSMLSNKNVLKLLVREAGEEERRGVTHH</sequence>
<feature type="region of interest" description="Disordered" evidence="1">
    <location>
        <begin position="15"/>
        <end position="35"/>
    </location>
</feature>
<feature type="compositionally biased region" description="Basic and acidic residues" evidence="1">
    <location>
        <begin position="67"/>
        <end position="77"/>
    </location>
</feature>
<keyword evidence="3" id="KW-1185">Reference proteome</keyword>
<evidence type="ECO:0000313" key="3">
    <source>
        <dbReference type="Proteomes" id="UP000828390"/>
    </source>
</evidence>
<dbReference type="EMBL" id="JAIWYP010000003">
    <property type="protein sequence ID" value="KAH3852408.1"/>
    <property type="molecule type" value="Genomic_DNA"/>
</dbReference>
<gene>
    <name evidence="2" type="ORF">DPMN_094915</name>
</gene>
<feature type="compositionally biased region" description="Polar residues" evidence="1">
    <location>
        <begin position="78"/>
        <end position="87"/>
    </location>
</feature>
<evidence type="ECO:0000313" key="2">
    <source>
        <dbReference type="EMBL" id="KAH3852408.1"/>
    </source>
</evidence>
<feature type="compositionally biased region" description="Acidic residues" evidence="1">
    <location>
        <begin position="94"/>
        <end position="117"/>
    </location>
</feature>
<dbReference type="Proteomes" id="UP000828390">
    <property type="component" value="Unassembled WGS sequence"/>
</dbReference>
<organism evidence="2 3">
    <name type="scientific">Dreissena polymorpha</name>
    <name type="common">Zebra mussel</name>
    <name type="synonym">Mytilus polymorpha</name>
    <dbReference type="NCBI Taxonomy" id="45954"/>
    <lineage>
        <taxon>Eukaryota</taxon>
        <taxon>Metazoa</taxon>
        <taxon>Spiralia</taxon>
        <taxon>Lophotrochozoa</taxon>
        <taxon>Mollusca</taxon>
        <taxon>Bivalvia</taxon>
        <taxon>Autobranchia</taxon>
        <taxon>Heteroconchia</taxon>
        <taxon>Euheterodonta</taxon>
        <taxon>Imparidentia</taxon>
        <taxon>Neoheterodontei</taxon>
        <taxon>Myida</taxon>
        <taxon>Dreissenoidea</taxon>
        <taxon>Dreissenidae</taxon>
        <taxon>Dreissena</taxon>
    </lineage>
</organism>
<reference evidence="2" key="2">
    <citation type="submission" date="2020-11" db="EMBL/GenBank/DDBJ databases">
        <authorList>
            <person name="McCartney M.A."/>
            <person name="Auch B."/>
            <person name="Kono T."/>
            <person name="Mallez S."/>
            <person name="Becker A."/>
            <person name="Gohl D.M."/>
            <person name="Silverstein K.A.T."/>
            <person name="Koren S."/>
            <person name="Bechman K.B."/>
            <person name="Herman A."/>
            <person name="Abrahante J.E."/>
            <person name="Garbe J."/>
        </authorList>
    </citation>
    <scope>NUCLEOTIDE SEQUENCE</scope>
    <source>
        <strain evidence="2">Duluth1</strain>
        <tissue evidence="2">Whole animal</tissue>
    </source>
</reference>
<dbReference type="AlphaFoldDB" id="A0A9D4L6Z2"/>
<reference evidence="2" key="1">
    <citation type="journal article" date="2019" name="bioRxiv">
        <title>The Genome of the Zebra Mussel, Dreissena polymorpha: A Resource for Invasive Species Research.</title>
        <authorList>
            <person name="McCartney M.A."/>
            <person name="Auch B."/>
            <person name="Kono T."/>
            <person name="Mallez S."/>
            <person name="Zhang Y."/>
            <person name="Obille A."/>
            <person name="Becker A."/>
            <person name="Abrahante J.E."/>
            <person name="Garbe J."/>
            <person name="Badalamenti J.P."/>
            <person name="Herman A."/>
            <person name="Mangelson H."/>
            <person name="Liachko I."/>
            <person name="Sullivan S."/>
            <person name="Sone E.D."/>
            <person name="Koren S."/>
            <person name="Silverstein K.A.T."/>
            <person name="Beckman K.B."/>
            <person name="Gohl D.M."/>
        </authorList>
    </citation>
    <scope>NUCLEOTIDE SEQUENCE</scope>
    <source>
        <strain evidence="2">Duluth1</strain>
        <tissue evidence="2">Whole animal</tissue>
    </source>
</reference>
<name>A0A9D4L6Z2_DREPO</name>